<evidence type="ECO:0000256" key="6">
    <source>
        <dbReference type="ARBA" id="ARBA00022777"/>
    </source>
</evidence>
<dbReference type="Gene3D" id="1.20.5.1930">
    <property type="match status" value="1"/>
</dbReference>
<evidence type="ECO:0000256" key="9">
    <source>
        <dbReference type="SAM" id="Phobius"/>
    </source>
</evidence>
<keyword evidence="8" id="KW-0902">Two-component regulatory system</keyword>
<feature type="transmembrane region" description="Helical" evidence="9">
    <location>
        <begin position="61"/>
        <end position="80"/>
    </location>
</feature>
<feature type="transmembrane region" description="Helical" evidence="9">
    <location>
        <begin position="239"/>
        <end position="259"/>
    </location>
</feature>
<dbReference type="GO" id="GO:0005524">
    <property type="term" value="F:ATP binding"/>
    <property type="evidence" value="ECO:0007669"/>
    <property type="project" value="UniProtKB-KW"/>
</dbReference>
<feature type="transmembrane region" description="Helical" evidence="9">
    <location>
        <begin position="202"/>
        <end position="227"/>
    </location>
</feature>
<name>A0A6H9UVU0_9ACTN</name>
<feature type="transmembrane region" description="Helical" evidence="9">
    <location>
        <begin position="300"/>
        <end position="324"/>
    </location>
</feature>
<evidence type="ECO:0000256" key="2">
    <source>
        <dbReference type="ARBA" id="ARBA00012438"/>
    </source>
</evidence>
<evidence type="ECO:0000256" key="7">
    <source>
        <dbReference type="ARBA" id="ARBA00022840"/>
    </source>
</evidence>
<evidence type="ECO:0000256" key="4">
    <source>
        <dbReference type="ARBA" id="ARBA00022679"/>
    </source>
</evidence>
<organism evidence="12 13">
    <name type="scientific">Streptomyces luteolifulvus</name>
    <dbReference type="NCBI Taxonomy" id="2615112"/>
    <lineage>
        <taxon>Bacteria</taxon>
        <taxon>Bacillati</taxon>
        <taxon>Actinomycetota</taxon>
        <taxon>Actinomycetes</taxon>
        <taxon>Kitasatosporales</taxon>
        <taxon>Streptomycetaceae</taxon>
        <taxon>Streptomyces</taxon>
    </lineage>
</organism>
<dbReference type="PANTHER" id="PTHR24421:SF10">
    <property type="entry name" value="NITRATE_NITRITE SENSOR PROTEIN NARQ"/>
    <property type="match status" value="1"/>
</dbReference>
<dbReference type="InterPro" id="IPR003594">
    <property type="entry name" value="HATPase_dom"/>
</dbReference>
<dbReference type="PANTHER" id="PTHR24421">
    <property type="entry name" value="NITRATE/NITRITE SENSOR PROTEIN NARX-RELATED"/>
    <property type="match status" value="1"/>
</dbReference>
<accession>A0A6H9UVU0</accession>
<proteinExistence type="predicted"/>
<comment type="catalytic activity">
    <reaction evidence="1">
        <text>ATP + protein L-histidine = ADP + protein N-phospho-L-histidine.</text>
        <dbReference type="EC" id="2.7.13.3"/>
    </reaction>
</comment>
<dbReference type="GO" id="GO:0016020">
    <property type="term" value="C:membrane"/>
    <property type="evidence" value="ECO:0007669"/>
    <property type="project" value="InterPro"/>
</dbReference>
<keyword evidence="5" id="KW-0547">Nucleotide-binding</keyword>
<dbReference type="Gene3D" id="3.30.565.10">
    <property type="entry name" value="Histidine kinase-like ATPase, C-terminal domain"/>
    <property type="match status" value="1"/>
</dbReference>
<reference evidence="12 13" key="1">
    <citation type="submission" date="2019-09" db="EMBL/GenBank/DDBJ databases">
        <title>Screening of Novel Bioactive Compounds from Soil-Associated.</title>
        <authorList>
            <person name="Zhao S."/>
        </authorList>
    </citation>
    <scope>NUCLEOTIDE SEQUENCE [LARGE SCALE GENOMIC DNA]</scope>
    <source>
        <strain evidence="12 13">HIT-DPA4</strain>
    </source>
</reference>
<gene>
    <name evidence="12" type="ORF">F7R91_25195</name>
</gene>
<keyword evidence="9" id="KW-0472">Membrane</keyword>
<dbReference type="GO" id="GO:0046983">
    <property type="term" value="F:protein dimerization activity"/>
    <property type="evidence" value="ECO:0007669"/>
    <property type="project" value="InterPro"/>
</dbReference>
<evidence type="ECO:0000259" key="11">
    <source>
        <dbReference type="Pfam" id="PF07730"/>
    </source>
</evidence>
<evidence type="ECO:0000256" key="8">
    <source>
        <dbReference type="ARBA" id="ARBA00023012"/>
    </source>
</evidence>
<keyword evidence="4" id="KW-0808">Transferase</keyword>
<evidence type="ECO:0000313" key="13">
    <source>
        <dbReference type="Proteomes" id="UP000442707"/>
    </source>
</evidence>
<dbReference type="Pfam" id="PF02518">
    <property type="entry name" value="HATPase_c"/>
    <property type="match status" value="1"/>
</dbReference>
<dbReference type="InterPro" id="IPR011712">
    <property type="entry name" value="Sig_transdc_His_kin_sub3_dim/P"/>
</dbReference>
<keyword evidence="13" id="KW-1185">Reference proteome</keyword>
<dbReference type="SUPFAM" id="SSF55874">
    <property type="entry name" value="ATPase domain of HSP90 chaperone/DNA topoisomerase II/histidine kinase"/>
    <property type="match status" value="1"/>
</dbReference>
<dbReference type="RefSeq" id="WP_150951447.1">
    <property type="nucleotide sequence ID" value="NZ_VZRB01000019.1"/>
</dbReference>
<evidence type="ECO:0000256" key="5">
    <source>
        <dbReference type="ARBA" id="ARBA00022741"/>
    </source>
</evidence>
<keyword evidence="9" id="KW-0812">Transmembrane</keyword>
<dbReference type="InterPro" id="IPR029016">
    <property type="entry name" value="GAF-like_dom_sf"/>
</dbReference>
<feature type="transmembrane region" description="Helical" evidence="9">
    <location>
        <begin position="159"/>
        <end position="182"/>
    </location>
</feature>
<dbReference type="Proteomes" id="UP000442707">
    <property type="component" value="Unassembled WGS sequence"/>
</dbReference>
<keyword evidence="3" id="KW-0597">Phosphoprotein</keyword>
<dbReference type="SUPFAM" id="SSF55781">
    <property type="entry name" value="GAF domain-like"/>
    <property type="match status" value="1"/>
</dbReference>
<dbReference type="EC" id="2.7.13.3" evidence="2"/>
<evidence type="ECO:0000256" key="3">
    <source>
        <dbReference type="ARBA" id="ARBA00022553"/>
    </source>
</evidence>
<keyword evidence="9" id="KW-1133">Transmembrane helix</keyword>
<dbReference type="InterPro" id="IPR050482">
    <property type="entry name" value="Sensor_HK_TwoCompSys"/>
</dbReference>
<keyword evidence="6" id="KW-0418">Kinase</keyword>
<feature type="transmembrane region" description="Helical" evidence="9">
    <location>
        <begin position="92"/>
        <end position="116"/>
    </location>
</feature>
<feature type="transmembrane region" description="Helical" evidence="9">
    <location>
        <begin position="27"/>
        <end position="49"/>
    </location>
</feature>
<dbReference type="Gene3D" id="3.30.450.40">
    <property type="match status" value="1"/>
</dbReference>
<evidence type="ECO:0000313" key="12">
    <source>
        <dbReference type="EMBL" id="KAB1143469.1"/>
    </source>
</evidence>
<feature type="domain" description="Histidine kinase/HSP90-like ATPase" evidence="10">
    <location>
        <begin position="593"/>
        <end position="670"/>
    </location>
</feature>
<feature type="transmembrane region" description="Helical" evidence="9">
    <location>
        <begin position="128"/>
        <end position="147"/>
    </location>
</feature>
<feature type="transmembrane region" description="Helical" evidence="9">
    <location>
        <begin position="265"/>
        <end position="285"/>
    </location>
</feature>
<dbReference type="EMBL" id="VZRB01000019">
    <property type="protein sequence ID" value="KAB1143469.1"/>
    <property type="molecule type" value="Genomic_DNA"/>
</dbReference>
<dbReference type="Pfam" id="PF07730">
    <property type="entry name" value="HisKA_3"/>
    <property type="match status" value="1"/>
</dbReference>
<evidence type="ECO:0000259" key="10">
    <source>
        <dbReference type="Pfam" id="PF02518"/>
    </source>
</evidence>
<dbReference type="CDD" id="cd16917">
    <property type="entry name" value="HATPase_UhpB-NarQ-NarX-like"/>
    <property type="match status" value="1"/>
</dbReference>
<comment type="caution">
    <text evidence="12">The sequence shown here is derived from an EMBL/GenBank/DDBJ whole genome shotgun (WGS) entry which is preliminary data.</text>
</comment>
<evidence type="ECO:0000256" key="1">
    <source>
        <dbReference type="ARBA" id="ARBA00000085"/>
    </source>
</evidence>
<dbReference type="AlphaFoldDB" id="A0A6H9UVU0"/>
<protein>
    <recommendedName>
        <fullName evidence="2">histidine kinase</fullName>
        <ecNumber evidence="2">2.7.13.3</ecNumber>
    </recommendedName>
</protein>
<dbReference type="GO" id="GO:0000155">
    <property type="term" value="F:phosphorelay sensor kinase activity"/>
    <property type="evidence" value="ECO:0007669"/>
    <property type="project" value="InterPro"/>
</dbReference>
<dbReference type="InterPro" id="IPR036890">
    <property type="entry name" value="HATPase_C_sf"/>
</dbReference>
<feature type="domain" description="Signal transduction histidine kinase subgroup 3 dimerisation and phosphoacceptor" evidence="11">
    <location>
        <begin position="481"/>
        <end position="547"/>
    </location>
</feature>
<keyword evidence="7" id="KW-0067">ATP-binding</keyword>
<sequence length="687" mass="72606">MAEMVQDRAGSEVHGPVRVKARVPAAWLAWVLWVVTAGCAGLTMVLVAGSRSAPRPDWHPWALALVEPVSFVAFAVPGLVVATRRPGNPVGWLLLSCGLGMAADNLVHAYGAYALVHHVPGGVLAMWAARWLFVCVTFPFFFLLLLFPDGRLPSARWRFCGWYMAAASALTLTLAALLPGPIPDGYFPSAENPLGVPALSLARPFLGLVTLLCIAVPGVLAVMSLGFRFRSGDALMRRQLEWVALAVLAVAALFGASAFQHGEVGSVLVDLGTVVFSTGVMIAIVRDRLLDIDRVLSRSLLYTLLTLIMTGLYAAAVSVFGLVLRSFASGAAPLLATAVVAVALQPLRAALQRLVSRVLYGLRDDPYAVMAGLGRCLEATAEADRVLPEAAHTTARALKLPYVAIELTQETGEGLEVARYGIPASVPVCLPLVHRGRRLGALLVEPRPSEECLSPADLRLLHELARHVATAASAVRATEQERSRLRRDLHDGIGPKLVGIGFSVRAARASLHRAPDRTDRALAQALDGIAATQSALRQVVAGLRPTDVVVLGLIGALRNSAQQLGLRLLVEAAALPALPADVETVAFRIGEGALANTARHAQVDRCRLGVTVRDTRLVLTVEDNGRGRNDAPEGAGITGMRELCAQIGATLDITTPRGGGTRVEACLPLAGRSAEAGRAGPNAGNRS</sequence>